<dbReference type="GO" id="GO:0000049">
    <property type="term" value="F:tRNA binding"/>
    <property type="evidence" value="ECO:0007669"/>
    <property type="project" value="UniProtKB-UniRule"/>
</dbReference>
<dbReference type="Pfam" id="PF00338">
    <property type="entry name" value="Ribosomal_S10"/>
    <property type="match status" value="1"/>
</dbReference>
<evidence type="ECO:0000313" key="8">
    <source>
        <dbReference type="Proteomes" id="UP000264882"/>
    </source>
</evidence>
<name>A0A063YF66_9BACT</name>
<dbReference type="NCBIfam" id="TIGR01049">
    <property type="entry name" value="rpsJ_bact"/>
    <property type="match status" value="1"/>
</dbReference>
<dbReference type="RefSeq" id="WP_036440715.1">
    <property type="nucleotide sequence ID" value="NZ_CP008748.1"/>
</dbReference>
<dbReference type="GO" id="GO:0003735">
    <property type="term" value="F:structural constituent of ribosome"/>
    <property type="evidence" value="ECO:0007669"/>
    <property type="project" value="InterPro"/>
</dbReference>
<dbReference type="EMBL" id="CP008748">
    <property type="protein sequence ID" value="ASI53908.1"/>
    <property type="molecule type" value="Genomic_DNA"/>
</dbReference>
<evidence type="ECO:0000313" key="9">
    <source>
        <dbReference type="Proteomes" id="UP000294882"/>
    </source>
</evidence>
<dbReference type="GO" id="GO:0005840">
    <property type="term" value="C:ribosome"/>
    <property type="evidence" value="ECO:0007669"/>
    <property type="project" value="UniProtKB-KW"/>
</dbReference>
<dbReference type="InterPro" id="IPR001848">
    <property type="entry name" value="Ribosomal_uS10"/>
</dbReference>
<evidence type="ECO:0000256" key="4">
    <source>
        <dbReference type="HAMAP-Rule" id="MF_00508"/>
    </source>
</evidence>
<dbReference type="HAMAP" id="MF_00508">
    <property type="entry name" value="Ribosomal_uS10"/>
    <property type="match status" value="1"/>
</dbReference>
<dbReference type="FunFam" id="3.30.70.600:FF:000003">
    <property type="entry name" value="30S ribosomal protein S10"/>
    <property type="match status" value="1"/>
</dbReference>
<dbReference type="Gene3D" id="3.30.70.600">
    <property type="entry name" value="Ribosomal protein S10 domain"/>
    <property type="match status" value="1"/>
</dbReference>
<gene>
    <name evidence="4" type="primary">rpsJ</name>
    <name evidence="7" type="ORF">JN03_0671</name>
    <name evidence="6" type="ORF">MHSN_01740</name>
</gene>
<dbReference type="EMBL" id="SOCH01000007">
    <property type="protein sequence ID" value="TDU95375.1"/>
    <property type="molecule type" value="Genomic_DNA"/>
</dbReference>
<dbReference type="STRING" id="29559.NPL3_02650"/>
<accession>A0A063YF66</accession>
<evidence type="ECO:0000259" key="5">
    <source>
        <dbReference type="SMART" id="SM01403"/>
    </source>
</evidence>
<dbReference type="GO" id="GO:0006412">
    <property type="term" value="P:translation"/>
    <property type="evidence" value="ECO:0007669"/>
    <property type="project" value="UniProtKB-UniRule"/>
</dbReference>
<dbReference type="PRINTS" id="PR00971">
    <property type="entry name" value="RIBOSOMALS10"/>
</dbReference>
<comment type="function">
    <text evidence="4">Involved in the binding of tRNA to the ribosomes.</text>
</comment>
<dbReference type="InterPro" id="IPR027486">
    <property type="entry name" value="Ribosomal_uS10_dom"/>
</dbReference>
<keyword evidence="8" id="KW-1185">Reference proteome</keyword>
<dbReference type="GeneID" id="75105239"/>
<comment type="similarity">
    <text evidence="1 4">Belongs to the universal ribosomal protein uS10 family.</text>
</comment>
<dbReference type="InterPro" id="IPR036838">
    <property type="entry name" value="Ribosomal_uS10_dom_sf"/>
</dbReference>
<dbReference type="NCBIfam" id="NF001861">
    <property type="entry name" value="PRK00596.1"/>
    <property type="match status" value="1"/>
</dbReference>
<keyword evidence="2 4" id="KW-0689">Ribosomal protein</keyword>
<feature type="domain" description="Small ribosomal subunit protein uS10" evidence="5">
    <location>
        <begin position="4"/>
        <end position="98"/>
    </location>
</feature>
<comment type="subunit">
    <text evidence="4">Part of the 30S ribosomal subunit.</text>
</comment>
<evidence type="ECO:0000256" key="2">
    <source>
        <dbReference type="ARBA" id="ARBA00022980"/>
    </source>
</evidence>
<dbReference type="OrthoDB" id="9804464at2"/>
<proteinExistence type="inferred from homology"/>
<protein>
    <recommendedName>
        <fullName evidence="4">Small ribosomal subunit protein uS10</fullName>
    </recommendedName>
</protein>
<dbReference type="SUPFAM" id="SSF54999">
    <property type="entry name" value="Ribosomal protein S10"/>
    <property type="match status" value="1"/>
</dbReference>
<dbReference type="SMART" id="SM01403">
    <property type="entry name" value="Ribosomal_S10"/>
    <property type="match status" value="1"/>
</dbReference>
<sequence length="103" mass="11629">MKIEIKLKSFDAYLIDDAAKKVVLLAKSEKATISGPIPLPTHREIITILRSVHVNKKSREQFESRTHKRLIVLTKVSATLVDKMKRLELPAGVQINIKSVNTK</sequence>
<dbReference type="Proteomes" id="UP000294882">
    <property type="component" value="Unassembled WGS sequence"/>
</dbReference>
<reference evidence="7 9" key="2">
    <citation type="submission" date="2019-03" db="EMBL/GenBank/DDBJ databases">
        <title>Genomic Encyclopedia of Archaeal and Bacterial Type Strains, Phase II (KMG-II): from individual species to whole genera.</title>
        <authorList>
            <person name="Goeker M."/>
        </authorList>
    </citation>
    <scope>NUCLEOTIDE SEQUENCE [LARGE SCALE GENOMIC DNA]</scope>
    <source>
        <strain evidence="7 9">ATCC 25591</strain>
    </source>
</reference>
<dbReference type="Proteomes" id="UP000264882">
    <property type="component" value="Chromosome"/>
</dbReference>
<reference evidence="6 8" key="1">
    <citation type="submission" date="2014-06" db="EMBL/GenBank/DDBJ databases">
        <title>The Whole Genome Sequence of Mycoplasma hyosynoviae strain ATCC 27095.</title>
        <authorList>
            <person name="Calcutt M.J."/>
            <person name="Foecking M.F."/>
        </authorList>
    </citation>
    <scope>NUCLEOTIDE SEQUENCE [LARGE SCALE GENOMIC DNA]</scope>
    <source>
        <strain evidence="6 8">M60</strain>
    </source>
</reference>
<evidence type="ECO:0000313" key="6">
    <source>
        <dbReference type="EMBL" id="ASI53908.1"/>
    </source>
</evidence>
<organism evidence="7 9">
    <name type="scientific">Metamycoplasma hyosynoviae</name>
    <dbReference type="NCBI Taxonomy" id="29559"/>
    <lineage>
        <taxon>Bacteria</taxon>
        <taxon>Bacillati</taxon>
        <taxon>Mycoplasmatota</taxon>
        <taxon>Mycoplasmoidales</taxon>
        <taxon>Metamycoplasmataceae</taxon>
        <taxon>Metamycoplasma</taxon>
    </lineage>
</organism>
<dbReference type="PANTHER" id="PTHR11700">
    <property type="entry name" value="30S RIBOSOMAL PROTEIN S10 FAMILY MEMBER"/>
    <property type="match status" value="1"/>
</dbReference>
<evidence type="ECO:0000256" key="1">
    <source>
        <dbReference type="ARBA" id="ARBA00007102"/>
    </source>
</evidence>
<dbReference type="KEGG" id="mhyv:MHSN_01740"/>
<evidence type="ECO:0000256" key="3">
    <source>
        <dbReference type="ARBA" id="ARBA00023274"/>
    </source>
</evidence>
<dbReference type="GO" id="GO:1990904">
    <property type="term" value="C:ribonucleoprotein complex"/>
    <property type="evidence" value="ECO:0007669"/>
    <property type="project" value="UniProtKB-KW"/>
</dbReference>
<keyword evidence="3 4" id="KW-0687">Ribonucleoprotein</keyword>
<evidence type="ECO:0000313" key="7">
    <source>
        <dbReference type="EMBL" id="TDU95375.1"/>
    </source>
</evidence>
<dbReference type="AlphaFoldDB" id="A0A063YF66"/>